<dbReference type="Proteomes" id="UP001146793">
    <property type="component" value="Unassembled WGS sequence"/>
</dbReference>
<feature type="transmembrane region" description="Helical" evidence="6">
    <location>
        <begin position="9"/>
        <end position="26"/>
    </location>
</feature>
<name>A0AAV7Z9W1_9EUKA</name>
<keyword evidence="3 6" id="KW-0812">Transmembrane</keyword>
<evidence type="ECO:0000256" key="4">
    <source>
        <dbReference type="ARBA" id="ARBA00022989"/>
    </source>
</evidence>
<keyword evidence="7" id="KW-0675">Receptor</keyword>
<dbReference type="Pfam" id="PF04133">
    <property type="entry name" value="Vps55"/>
    <property type="match status" value="1"/>
</dbReference>
<evidence type="ECO:0000313" key="8">
    <source>
        <dbReference type="EMBL" id="KAJ6251514.1"/>
    </source>
</evidence>
<evidence type="ECO:0000256" key="1">
    <source>
        <dbReference type="ARBA" id="ARBA00004141"/>
    </source>
</evidence>
<evidence type="ECO:0000256" key="3">
    <source>
        <dbReference type="ARBA" id="ARBA00022692"/>
    </source>
</evidence>
<evidence type="ECO:0000256" key="6">
    <source>
        <dbReference type="SAM" id="Phobius"/>
    </source>
</evidence>
<dbReference type="GO" id="GO:0005768">
    <property type="term" value="C:endosome"/>
    <property type="evidence" value="ECO:0007669"/>
    <property type="project" value="TreeGrafter"/>
</dbReference>
<evidence type="ECO:0000256" key="5">
    <source>
        <dbReference type="ARBA" id="ARBA00023136"/>
    </source>
</evidence>
<dbReference type="PANTHER" id="PTHR12050:SF0">
    <property type="entry name" value="RH04491P"/>
    <property type="match status" value="1"/>
</dbReference>
<dbReference type="InterPro" id="IPR007262">
    <property type="entry name" value="Vps55/LEPROT"/>
</dbReference>
<feature type="transmembrane region" description="Helical" evidence="6">
    <location>
        <begin position="32"/>
        <end position="52"/>
    </location>
</feature>
<accession>A0AAV7Z9W1</accession>
<keyword evidence="4 6" id="KW-1133">Transmembrane helix</keyword>
<dbReference type="EMBL" id="JAOAOG010000058">
    <property type="protein sequence ID" value="KAJ6251514.1"/>
    <property type="molecule type" value="Genomic_DNA"/>
</dbReference>
<comment type="subcellular location">
    <subcellularLocation>
        <location evidence="1">Membrane</location>
        <topology evidence="1">Multi-pass membrane protein</topology>
    </subcellularLocation>
</comment>
<evidence type="ECO:0000256" key="2">
    <source>
        <dbReference type="ARBA" id="ARBA00005645"/>
    </source>
</evidence>
<feature type="transmembrane region" description="Helical" evidence="6">
    <location>
        <begin position="73"/>
        <end position="95"/>
    </location>
</feature>
<dbReference type="GO" id="GO:0016020">
    <property type="term" value="C:membrane"/>
    <property type="evidence" value="ECO:0007669"/>
    <property type="project" value="UniProtKB-SubCell"/>
</dbReference>
<organism evidence="7 9">
    <name type="scientific">Anaeramoeba flamelloides</name>
    <dbReference type="NCBI Taxonomy" id="1746091"/>
    <lineage>
        <taxon>Eukaryota</taxon>
        <taxon>Metamonada</taxon>
        <taxon>Anaeramoebidae</taxon>
        <taxon>Anaeramoeba</taxon>
    </lineage>
</organism>
<dbReference type="GO" id="GO:0032511">
    <property type="term" value="P:late endosome to vacuole transport via multivesicular body sorting pathway"/>
    <property type="evidence" value="ECO:0007669"/>
    <property type="project" value="TreeGrafter"/>
</dbReference>
<reference evidence="7" key="2">
    <citation type="submission" date="2022-08" db="EMBL/GenBank/DDBJ databases">
        <title>Novel sulphate-reducing endosymbionts in the free-living metamonad Anaeramoeba.</title>
        <authorList>
            <person name="Jerlstrom-Hultqvist J."/>
            <person name="Cepicka I."/>
            <person name="Gallot-Lavallee L."/>
            <person name="Salas-Leiva D."/>
            <person name="Curtis B.A."/>
            <person name="Zahonova K."/>
            <person name="Pipaliya S."/>
            <person name="Dacks J."/>
            <person name="Roger A.J."/>
        </authorList>
    </citation>
    <scope>NUCLEOTIDE SEQUENCE</scope>
    <source>
        <strain evidence="7">Busselton2</strain>
    </source>
</reference>
<sequence length="134" mass="14177">MALSSTKKLIILAGILAVGVFLNIIACSVYDNALPLVAIVFYLLAPLSMMFCKGQATDFTSAPGFGSAELSNFFTGIFLMSGLFFPIVLVHVGVIEGAACALTLIGGVVVIVACIFVQRVFSPPDDLDTNYTEF</sequence>
<dbReference type="PANTHER" id="PTHR12050">
    <property type="entry name" value="LEPTIN RECEPTOR-RELATED"/>
    <property type="match status" value="1"/>
</dbReference>
<reference evidence="8" key="1">
    <citation type="submission" date="2022-08" db="EMBL/GenBank/DDBJ databases">
        <title>Novel sulfate-reducing endosymbionts in the free-living metamonad Anaeramoeba.</title>
        <authorList>
            <person name="Jerlstrom-Hultqvist J."/>
            <person name="Cepicka I."/>
            <person name="Gallot-Lavallee L."/>
            <person name="Salas-Leiva D."/>
            <person name="Curtis B.A."/>
            <person name="Zahonova K."/>
            <person name="Pipaliya S."/>
            <person name="Dacks J."/>
            <person name="Roger A.J."/>
        </authorList>
    </citation>
    <scope>NUCLEOTIDE SEQUENCE</scope>
    <source>
        <strain evidence="8">Schooner1</strain>
    </source>
</reference>
<protein>
    <submittedName>
        <fullName evidence="7">Leptin receptor-related</fullName>
    </submittedName>
</protein>
<comment type="similarity">
    <text evidence="2">Belongs to the OB-RGRP/VPS55 family.</text>
</comment>
<feature type="transmembrane region" description="Helical" evidence="6">
    <location>
        <begin position="101"/>
        <end position="121"/>
    </location>
</feature>
<evidence type="ECO:0000313" key="9">
    <source>
        <dbReference type="Proteomes" id="UP001146793"/>
    </source>
</evidence>
<gene>
    <name evidence="7" type="ORF">M0812_18990</name>
    <name evidence="8" type="ORF">M0813_14956</name>
</gene>
<keyword evidence="5 6" id="KW-0472">Membrane</keyword>
<comment type="caution">
    <text evidence="7">The sequence shown here is derived from an EMBL/GenBank/DDBJ whole genome shotgun (WGS) entry which is preliminary data.</text>
</comment>
<proteinExistence type="inferred from homology"/>
<dbReference type="AlphaFoldDB" id="A0AAV7Z9W1"/>
<dbReference type="EMBL" id="JANTQA010000036">
    <property type="protein sequence ID" value="KAJ3436923.1"/>
    <property type="molecule type" value="Genomic_DNA"/>
</dbReference>
<evidence type="ECO:0000313" key="10">
    <source>
        <dbReference type="Proteomes" id="UP001150062"/>
    </source>
</evidence>
<keyword evidence="10" id="KW-1185">Reference proteome</keyword>
<dbReference type="Proteomes" id="UP001150062">
    <property type="component" value="Unassembled WGS sequence"/>
</dbReference>
<evidence type="ECO:0000313" key="7">
    <source>
        <dbReference type="EMBL" id="KAJ3436923.1"/>
    </source>
</evidence>